<feature type="transmembrane region" description="Helical" evidence="2">
    <location>
        <begin position="124"/>
        <end position="143"/>
    </location>
</feature>
<organism evidence="3 4">
    <name type="scientific">Streptosporangium minutum</name>
    <dbReference type="NCBI Taxonomy" id="569862"/>
    <lineage>
        <taxon>Bacteria</taxon>
        <taxon>Bacillati</taxon>
        <taxon>Actinomycetota</taxon>
        <taxon>Actinomycetes</taxon>
        <taxon>Streptosporangiales</taxon>
        <taxon>Streptosporangiaceae</taxon>
        <taxon>Streptosporangium</taxon>
    </lineage>
</organism>
<reference evidence="3 4" key="1">
    <citation type="submission" date="2017-05" db="EMBL/GenBank/DDBJ databases">
        <title>Biotechnological potential of actinobacteria isolated from South African environments.</title>
        <authorList>
            <person name="Le Roes-Hill M."/>
            <person name="Prins A."/>
            <person name="Durrell K.A."/>
        </authorList>
    </citation>
    <scope>NUCLEOTIDE SEQUENCE [LARGE SCALE GENOMIC DNA]</scope>
    <source>
        <strain evidence="3">M26</strain>
    </source>
</reference>
<protein>
    <submittedName>
        <fullName evidence="3">Uncharacterized protein</fullName>
    </submittedName>
</protein>
<keyword evidence="2" id="KW-1133">Transmembrane helix</keyword>
<name>A0A243QV72_9ACTN</name>
<evidence type="ECO:0000313" key="3">
    <source>
        <dbReference type="EMBL" id="OUC85951.1"/>
    </source>
</evidence>
<feature type="transmembrane region" description="Helical" evidence="2">
    <location>
        <begin position="17"/>
        <end position="38"/>
    </location>
</feature>
<evidence type="ECO:0000256" key="2">
    <source>
        <dbReference type="SAM" id="Phobius"/>
    </source>
</evidence>
<feature type="transmembrane region" description="Helical" evidence="2">
    <location>
        <begin position="89"/>
        <end position="112"/>
    </location>
</feature>
<feature type="non-terminal residue" evidence="3">
    <location>
        <position position="375"/>
    </location>
</feature>
<keyword evidence="2" id="KW-0472">Membrane</keyword>
<accession>A0A243QV72</accession>
<feature type="compositionally biased region" description="Low complexity" evidence="1">
    <location>
        <begin position="224"/>
        <end position="368"/>
    </location>
</feature>
<gene>
    <name evidence="3" type="ORF">CA984_39310</name>
</gene>
<dbReference type="AlphaFoldDB" id="A0A243QV72"/>
<keyword evidence="4" id="KW-1185">Reference proteome</keyword>
<dbReference type="EMBL" id="NGFP01000312">
    <property type="protein sequence ID" value="OUC85951.1"/>
    <property type="molecule type" value="Genomic_DNA"/>
</dbReference>
<feature type="compositionally biased region" description="Low complexity" evidence="1">
    <location>
        <begin position="177"/>
        <end position="216"/>
    </location>
</feature>
<dbReference type="Proteomes" id="UP000194761">
    <property type="component" value="Unassembled WGS sequence"/>
</dbReference>
<keyword evidence="2" id="KW-0812">Transmembrane</keyword>
<evidence type="ECO:0000256" key="1">
    <source>
        <dbReference type="SAM" id="MobiDB-lite"/>
    </source>
</evidence>
<evidence type="ECO:0000313" key="4">
    <source>
        <dbReference type="Proteomes" id="UP000194761"/>
    </source>
</evidence>
<sequence>MGVDVINLEAGRLREPAAWLMTAIASMSVLVGVERLLFGGSSLGGSSFGLRAAGYMDDFTSPVTVALSVGAVLLAGHLGPVIARLKVMVYVAVATLGLAALFGVVGLFGGLFSGDLDFGRKIEFFLVGLPSLALAVVALLYLLPKAAPAASRPAGFRSEGGFDRPQEQYVSPGHTSQGGQPYSQGGQAPQQGFQPQDQAFQGGQAYSQGGQAPQQGFQSQDHMPQQQGFQPQGQAPQQGFPSQDQAPQQQGFQSQDQMPQQGFQPQDQASQGGQAYQQGGHSQQAQPASAPQQGFQPQDQAFQGGQAYSQGGQAPQQGFQPQDQMPQQQGFQSQDQMPQQGFQPQDQASQGGQAYQQGGHSQQAQPASAPQPPYS</sequence>
<feature type="region of interest" description="Disordered" evidence="1">
    <location>
        <begin position="151"/>
        <end position="375"/>
    </location>
</feature>
<proteinExistence type="predicted"/>
<feature type="transmembrane region" description="Helical" evidence="2">
    <location>
        <begin position="59"/>
        <end position="83"/>
    </location>
</feature>
<comment type="caution">
    <text evidence="3">The sequence shown here is derived from an EMBL/GenBank/DDBJ whole genome shotgun (WGS) entry which is preliminary data.</text>
</comment>